<organism evidence="1 2">
    <name type="scientific">Sphingobacterium mizutaii</name>
    <dbReference type="NCBI Taxonomy" id="1010"/>
    <lineage>
        <taxon>Bacteria</taxon>
        <taxon>Pseudomonadati</taxon>
        <taxon>Bacteroidota</taxon>
        <taxon>Sphingobacteriia</taxon>
        <taxon>Sphingobacteriales</taxon>
        <taxon>Sphingobacteriaceae</taxon>
        <taxon>Sphingobacterium</taxon>
    </lineage>
</organism>
<evidence type="ECO:0000313" key="2">
    <source>
        <dbReference type="Proteomes" id="UP000215355"/>
    </source>
</evidence>
<dbReference type="AlphaFoldDB" id="A0AAJ4X9C6"/>
<evidence type="ECO:0000313" key="1">
    <source>
        <dbReference type="EMBL" id="SNV43408.1"/>
    </source>
</evidence>
<reference evidence="1 2" key="1">
    <citation type="submission" date="2017-06" db="EMBL/GenBank/DDBJ databases">
        <authorList>
            <consortium name="Pathogen Informatics"/>
        </authorList>
    </citation>
    <scope>NUCLEOTIDE SEQUENCE [LARGE SCALE GENOMIC DNA]</scope>
    <source>
        <strain evidence="1 2">NCTC12149</strain>
    </source>
</reference>
<sequence length="39" mass="4765">MQNYEIVVQGMNLAMKLSYLEWFYLNRFNICKMFGINKL</sequence>
<gene>
    <name evidence="1" type="ORF">SAMEA4412673_00805</name>
</gene>
<accession>A0AAJ4X9C6</accession>
<dbReference type="Proteomes" id="UP000215355">
    <property type="component" value="Chromosome 1"/>
</dbReference>
<proteinExistence type="predicted"/>
<name>A0AAJ4X9C6_9SPHI</name>
<protein>
    <submittedName>
        <fullName evidence="1">Uncharacterized protein</fullName>
    </submittedName>
</protein>
<dbReference type="EMBL" id="LT906468">
    <property type="protein sequence ID" value="SNV43408.1"/>
    <property type="molecule type" value="Genomic_DNA"/>
</dbReference>
<dbReference type="KEGG" id="smiz:4412673_00805"/>